<dbReference type="InterPro" id="IPR029039">
    <property type="entry name" value="Flavoprotein-like_sf"/>
</dbReference>
<feature type="compositionally biased region" description="Basic and acidic residues" evidence="3">
    <location>
        <begin position="184"/>
        <end position="194"/>
    </location>
</feature>
<name>A0A7W3NQP6_STRMR</name>
<dbReference type="GeneID" id="93975364"/>
<feature type="region of interest" description="Disordered" evidence="3">
    <location>
        <begin position="183"/>
        <end position="210"/>
    </location>
</feature>
<dbReference type="Gene3D" id="3.40.50.360">
    <property type="match status" value="1"/>
</dbReference>
<dbReference type="Pfam" id="PF02525">
    <property type="entry name" value="Flavodoxin_2"/>
    <property type="match status" value="1"/>
</dbReference>
<keyword evidence="2" id="KW-0288">FMN</keyword>
<gene>
    <name evidence="5" type="ORF">HDA42_004080</name>
</gene>
<dbReference type="PANTHER" id="PTHR43278:SF4">
    <property type="entry name" value="NAD(P)H-DEPENDENT FMN-CONTAINING OXIDOREDUCTASE YWQN-RELATED"/>
    <property type="match status" value="1"/>
</dbReference>
<feature type="domain" description="Flavodoxin-like fold" evidence="4">
    <location>
        <begin position="6"/>
        <end position="164"/>
    </location>
</feature>
<dbReference type="InterPro" id="IPR051796">
    <property type="entry name" value="ISF_SsuE-like"/>
</dbReference>
<evidence type="ECO:0000256" key="1">
    <source>
        <dbReference type="ARBA" id="ARBA00022630"/>
    </source>
</evidence>
<dbReference type="RefSeq" id="WP_182776257.1">
    <property type="nucleotide sequence ID" value="NZ_BAAAHW010000004.1"/>
</dbReference>
<evidence type="ECO:0000313" key="6">
    <source>
        <dbReference type="Proteomes" id="UP000577386"/>
    </source>
</evidence>
<evidence type="ECO:0000313" key="5">
    <source>
        <dbReference type="EMBL" id="MBA9054902.1"/>
    </source>
</evidence>
<sequence>MDRSFLFLLASARPGGNSELLARAAAEQLPTATERRWLDLARLALPDFVDTRHAETPWPEQENEETLRQATLAATDIVIVSPLYWYSVSSYAKRYLDYWSKWLSTPDPGFRAAMAGRALWGVTAMAHREEAVARPLELTLHHSAAYMGMNFGGVLLGNGTRPGQVLDDERAIVRAKTFFAGEPRPARFPEEGRAAGRSRSPEPAAQSLSP</sequence>
<dbReference type="InterPro" id="IPR003680">
    <property type="entry name" value="Flavodoxin_fold"/>
</dbReference>
<keyword evidence="6" id="KW-1185">Reference proteome</keyword>
<accession>A0A7W3NQP6</accession>
<proteinExistence type="predicted"/>
<dbReference type="Proteomes" id="UP000577386">
    <property type="component" value="Unassembled WGS sequence"/>
</dbReference>
<protein>
    <submittedName>
        <fullName evidence="5">Multimeric flavodoxin WrbA</fullName>
    </submittedName>
</protein>
<evidence type="ECO:0000256" key="2">
    <source>
        <dbReference type="ARBA" id="ARBA00022643"/>
    </source>
</evidence>
<reference evidence="5 6" key="1">
    <citation type="submission" date="2020-08" db="EMBL/GenBank/DDBJ databases">
        <title>Sequencing the genomes of 1000 actinobacteria strains.</title>
        <authorList>
            <person name="Klenk H.-P."/>
        </authorList>
    </citation>
    <scope>NUCLEOTIDE SEQUENCE [LARGE SCALE GENOMIC DNA]</scope>
    <source>
        <strain evidence="5 6">DSM 41827</strain>
    </source>
</reference>
<dbReference type="SUPFAM" id="SSF52218">
    <property type="entry name" value="Flavoproteins"/>
    <property type="match status" value="1"/>
</dbReference>
<dbReference type="AlphaFoldDB" id="A0A7W3NQP6"/>
<organism evidence="5 6">
    <name type="scientific">Streptomyces murinus</name>
    <dbReference type="NCBI Taxonomy" id="33900"/>
    <lineage>
        <taxon>Bacteria</taxon>
        <taxon>Bacillati</taxon>
        <taxon>Actinomycetota</taxon>
        <taxon>Actinomycetes</taxon>
        <taxon>Kitasatosporales</taxon>
        <taxon>Streptomycetaceae</taxon>
        <taxon>Streptomyces</taxon>
    </lineage>
</organism>
<dbReference type="EMBL" id="JACJIJ010000002">
    <property type="protein sequence ID" value="MBA9054902.1"/>
    <property type="molecule type" value="Genomic_DNA"/>
</dbReference>
<evidence type="ECO:0000256" key="3">
    <source>
        <dbReference type="SAM" id="MobiDB-lite"/>
    </source>
</evidence>
<keyword evidence="1" id="KW-0285">Flavoprotein</keyword>
<dbReference type="PANTHER" id="PTHR43278">
    <property type="entry name" value="NAD(P)H-DEPENDENT FMN-CONTAINING OXIDOREDUCTASE YWQN-RELATED"/>
    <property type="match status" value="1"/>
</dbReference>
<comment type="caution">
    <text evidence="5">The sequence shown here is derived from an EMBL/GenBank/DDBJ whole genome shotgun (WGS) entry which is preliminary data.</text>
</comment>
<evidence type="ECO:0000259" key="4">
    <source>
        <dbReference type="Pfam" id="PF02525"/>
    </source>
</evidence>